<comment type="subcellular location">
    <subcellularLocation>
        <location evidence="1">Mitochondrion inner membrane</location>
        <topology evidence="1">Multi-pass membrane protein</topology>
    </subcellularLocation>
</comment>
<evidence type="ECO:0000256" key="3">
    <source>
        <dbReference type="ARBA" id="ARBA00014604"/>
    </source>
</evidence>
<name>E1Z8J5_CHLVA</name>
<dbReference type="RefSeq" id="XP_005849449.1">
    <property type="nucleotide sequence ID" value="XM_005849387.1"/>
</dbReference>
<feature type="transmembrane region" description="Helical" evidence="9">
    <location>
        <begin position="40"/>
        <end position="59"/>
    </location>
</feature>
<dbReference type="KEGG" id="cvr:CHLNCDRAFT_142712"/>
<dbReference type="PANTHER" id="PTHR13603:SF1">
    <property type="entry name" value="TRANSMEMBRANE PROTEIN 186"/>
    <property type="match status" value="1"/>
</dbReference>
<feature type="transmembrane region" description="Helical" evidence="9">
    <location>
        <begin position="12"/>
        <end position="34"/>
    </location>
</feature>
<keyword evidence="6 9" id="KW-1133">Transmembrane helix</keyword>
<sequence>MQLFRLLVRMKVFQLVGIAALAVPINTFLATGHVASTQAVMASALVMGAGVASGALWFYSRRYVGELALLSGSQPGQPPRLRISVLDFWGKREDNDVALQALVPPLQHLPESARRAMLQEPLLPLDVEGDRQYFLSVRYGKVVDPAMLHALLTGQLEGQQLSAD</sequence>
<keyword evidence="4 9" id="KW-0812">Transmembrane</keyword>
<dbReference type="InterPro" id="IPR026571">
    <property type="entry name" value="Tmem186"/>
</dbReference>
<reference evidence="10 11" key="1">
    <citation type="journal article" date="2010" name="Plant Cell">
        <title>The Chlorella variabilis NC64A genome reveals adaptation to photosymbiosis, coevolution with viruses, and cryptic sex.</title>
        <authorList>
            <person name="Blanc G."/>
            <person name="Duncan G."/>
            <person name="Agarkova I."/>
            <person name="Borodovsky M."/>
            <person name="Gurnon J."/>
            <person name="Kuo A."/>
            <person name="Lindquist E."/>
            <person name="Lucas S."/>
            <person name="Pangilinan J."/>
            <person name="Polle J."/>
            <person name="Salamov A."/>
            <person name="Terry A."/>
            <person name="Yamada T."/>
            <person name="Dunigan D.D."/>
            <person name="Grigoriev I.V."/>
            <person name="Claverie J.M."/>
            <person name="Van Etten J.L."/>
        </authorList>
    </citation>
    <scope>NUCLEOTIDE SEQUENCE [LARGE SCALE GENOMIC DNA]</scope>
    <source>
        <strain evidence="10 11">NC64A</strain>
    </source>
</reference>
<evidence type="ECO:0000256" key="9">
    <source>
        <dbReference type="SAM" id="Phobius"/>
    </source>
</evidence>
<protein>
    <recommendedName>
        <fullName evidence="3">Transmembrane protein 186</fullName>
    </recommendedName>
</protein>
<evidence type="ECO:0000256" key="2">
    <source>
        <dbReference type="ARBA" id="ARBA00007020"/>
    </source>
</evidence>
<dbReference type="GO" id="GO:0005743">
    <property type="term" value="C:mitochondrial inner membrane"/>
    <property type="evidence" value="ECO:0007669"/>
    <property type="project" value="UniProtKB-SubCell"/>
</dbReference>
<dbReference type="OrthoDB" id="6147888at2759"/>
<keyword evidence="11" id="KW-1185">Reference proteome</keyword>
<keyword evidence="7" id="KW-0496">Mitochondrion</keyword>
<evidence type="ECO:0000256" key="1">
    <source>
        <dbReference type="ARBA" id="ARBA00004448"/>
    </source>
</evidence>
<evidence type="ECO:0000256" key="6">
    <source>
        <dbReference type="ARBA" id="ARBA00022989"/>
    </source>
</evidence>
<dbReference type="Proteomes" id="UP000008141">
    <property type="component" value="Unassembled WGS sequence"/>
</dbReference>
<evidence type="ECO:0000256" key="8">
    <source>
        <dbReference type="ARBA" id="ARBA00023136"/>
    </source>
</evidence>
<evidence type="ECO:0000256" key="7">
    <source>
        <dbReference type="ARBA" id="ARBA00023128"/>
    </source>
</evidence>
<evidence type="ECO:0000313" key="10">
    <source>
        <dbReference type="EMBL" id="EFN57347.1"/>
    </source>
</evidence>
<dbReference type="EMBL" id="GL433839">
    <property type="protein sequence ID" value="EFN57347.1"/>
    <property type="molecule type" value="Genomic_DNA"/>
</dbReference>
<dbReference type="eggNOG" id="ENOG502S595">
    <property type="taxonomic scope" value="Eukaryota"/>
</dbReference>
<gene>
    <name evidence="10" type="ORF">CHLNCDRAFT_142712</name>
</gene>
<keyword evidence="8 9" id="KW-0472">Membrane</keyword>
<organism evidence="11">
    <name type="scientific">Chlorella variabilis</name>
    <name type="common">Green alga</name>
    <dbReference type="NCBI Taxonomy" id="554065"/>
    <lineage>
        <taxon>Eukaryota</taxon>
        <taxon>Viridiplantae</taxon>
        <taxon>Chlorophyta</taxon>
        <taxon>core chlorophytes</taxon>
        <taxon>Trebouxiophyceae</taxon>
        <taxon>Chlorellales</taxon>
        <taxon>Chlorellaceae</taxon>
        <taxon>Chlorella clade</taxon>
        <taxon>Chlorella</taxon>
    </lineage>
</organism>
<dbReference type="AlphaFoldDB" id="E1Z8J5"/>
<proteinExistence type="inferred from homology"/>
<evidence type="ECO:0000256" key="4">
    <source>
        <dbReference type="ARBA" id="ARBA00022692"/>
    </source>
</evidence>
<dbReference type="InParanoid" id="E1Z8J5"/>
<evidence type="ECO:0000313" key="11">
    <source>
        <dbReference type="Proteomes" id="UP000008141"/>
    </source>
</evidence>
<dbReference type="STRING" id="554065.E1Z8J5"/>
<accession>E1Z8J5</accession>
<evidence type="ECO:0000256" key="5">
    <source>
        <dbReference type="ARBA" id="ARBA00022792"/>
    </source>
</evidence>
<comment type="similarity">
    <text evidence="2">Belongs to the TMEM186 family.</text>
</comment>
<dbReference type="GeneID" id="17356975"/>
<keyword evidence="5" id="KW-0999">Mitochondrion inner membrane</keyword>
<dbReference type="PANTHER" id="PTHR13603">
    <property type="entry name" value="TRANSMEMBRANE PROTEIN 186"/>
    <property type="match status" value="1"/>
</dbReference>